<dbReference type="Proteomes" id="UP000799772">
    <property type="component" value="Unassembled WGS sequence"/>
</dbReference>
<dbReference type="Pfam" id="PF02779">
    <property type="entry name" value="Transket_pyr"/>
    <property type="match status" value="1"/>
</dbReference>
<dbReference type="Gene3D" id="3.40.50.920">
    <property type="match status" value="1"/>
</dbReference>
<evidence type="ECO:0000313" key="6">
    <source>
        <dbReference type="EMBL" id="KAF2092548.1"/>
    </source>
</evidence>
<feature type="domain" description="Transketolase-like pyrimidine-binding" evidence="5">
    <location>
        <begin position="85"/>
        <end position="270"/>
    </location>
</feature>
<gene>
    <name evidence="6" type="ORF">NA57DRAFT_82261</name>
</gene>
<dbReference type="OrthoDB" id="878at2759"/>
<dbReference type="EMBL" id="ML978145">
    <property type="protein sequence ID" value="KAF2092548.1"/>
    <property type="molecule type" value="Genomic_DNA"/>
</dbReference>
<dbReference type="InterPro" id="IPR009014">
    <property type="entry name" value="Transketo_C/PFOR_II"/>
</dbReference>
<evidence type="ECO:0000256" key="4">
    <source>
        <dbReference type="ARBA" id="ARBA00051764"/>
    </source>
</evidence>
<dbReference type="EC" id="1.2.4.4" evidence="2"/>
<name>A0A9P4M0J9_9PEZI</name>
<dbReference type="InterPro" id="IPR029061">
    <property type="entry name" value="THDP-binding"/>
</dbReference>
<dbReference type="Gene3D" id="3.40.50.970">
    <property type="match status" value="1"/>
</dbReference>
<comment type="catalytic activity">
    <reaction evidence="4">
        <text>N(6)-[(R)-lipoyl]-L-lysyl-[protein] + 3-methyl-2-oxobutanoate + H(+) = N(6)-[(R)-S(8)-2-methylpropanoyldihydrolipoyl]-L-lysyl-[protein] + CO2</text>
        <dbReference type="Rhea" id="RHEA:13457"/>
        <dbReference type="Rhea" id="RHEA-COMP:10474"/>
        <dbReference type="Rhea" id="RHEA-COMP:10497"/>
        <dbReference type="ChEBI" id="CHEBI:11851"/>
        <dbReference type="ChEBI" id="CHEBI:15378"/>
        <dbReference type="ChEBI" id="CHEBI:16526"/>
        <dbReference type="ChEBI" id="CHEBI:83099"/>
        <dbReference type="ChEBI" id="CHEBI:83142"/>
        <dbReference type="EC" id="1.2.4.4"/>
    </reaction>
    <physiologicalReaction direction="left-to-right" evidence="4">
        <dbReference type="Rhea" id="RHEA:13458"/>
    </physiologicalReaction>
</comment>
<dbReference type="SUPFAM" id="SSF52922">
    <property type="entry name" value="TK C-terminal domain-like"/>
    <property type="match status" value="1"/>
</dbReference>
<proteinExistence type="predicted"/>
<comment type="caution">
    <text evidence="6">The sequence shown here is derived from an EMBL/GenBank/DDBJ whole genome shotgun (WGS) entry which is preliminary data.</text>
</comment>
<dbReference type="InterPro" id="IPR005475">
    <property type="entry name" value="Transketolase-like_Pyr-bd"/>
</dbReference>
<evidence type="ECO:0000256" key="3">
    <source>
        <dbReference type="ARBA" id="ARBA00023002"/>
    </source>
</evidence>
<dbReference type="InterPro" id="IPR033248">
    <property type="entry name" value="Transketolase_C"/>
</dbReference>
<dbReference type="Pfam" id="PF02780">
    <property type="entry name" value="Transketolase_C"/>
    <property type="match status" value="1"/>
</dbReference>
<dbReference type="AlphaFoldDB" id="A0A9P4M0J9"/>
<sequence length="416" mass="44966">MSSPLSRSISKSSLKCLFHPIRARPSVPLAASALLVRSYSSHPPNARLNIPTDYSTTPILNHTSSTALSNPELPESARRGSTSRLTLHQSINAALSHALRSNESVILFGEDVAFGGVFRCSMNLANEFGSDRVFNTPLSEQGIVGFGIGAAAEGLKAVAEVQFADYVFPAFDQLVNEAAKWRFREGTNAWGAKDKEGRSCGGLVVRMPCGGVGHGALYHSQSPESLFTHVPGLRVVMPRSPLQAKGLLLTSILQSNDPVIFMEPKALYRAAVEQVPNEPYFLPLSAAEIVKPGSDVTVISYGKPMYDCSAAIAAAEKDFDISCELVDLRTVYPWDRPRVMESVNKTGRCVVVHESMVNAGVGAEVAATIQEGCFLRLEAPVQRVAGGSTHVGLVYERMNMPDVARIYDAIRKAIEY</sequence>
<dbReference type="PANTHER" id="PTHR42980:SF1">
    <property type="entry name" value="2-OXOISOVALERATE DEHYDROGENASE SUBUNIT BETA, MITOCHONDRIAL"/>
    <property type="match status" value="1"/>
</dbReference>
<dbReference type="GO" id="GO:0009083">
    <property type="term" value="P:branched-chain amino acid catabolic process"/>
    <property type="evidence" value="ECO:0007669"/>
    <property type="project" value="TreeGrafter"/>
</dbReference>
<dbReference type="FunFam" id="3.40.50.920:FF:000001">
    <property type="entry name" value="Pyruvate dehydrogenase E1 beta subunit"/>
    <property type="match status" value="1"/>
</dbReference>
<dbReference type="GO" id="GO:0006091">
    <property type="term" value="P:generation of precursor metabolites and energy"/>
    <property type="evidence" value="ECO:0007669"/>
    <property type="project" value="UniProtKB-ARBA"/>
</dbReference>
<dbReference type="SUPFAM" id="SSF52518">
    <property type="entry name" value="Thiamin diphosphate-binding fold (THDP-binding)"/>
    <property type="match status" value="1"/>
</dbReference>
<keyword evidence="3" id="KW-0560">Oxidoreductase</keyword>
<evidence type="ECO:0000259" key="5">
    <source>
        <dbReference type="SMART" id="SM00861"/>
    </source>
</evidence>
<protein>
    <recommendedName>
        <fullName evidence="2">3-methyl-2-oxobutanoate dehydrogenase (2-methylpropanoyl-transferring)</fullName>
        <ecNumber evidence="2">1.2.4.4</ecNumber>
    </recommendedName>
</protein>
<reference evidence="6" key="1">
    <citation type="journal article" date="2020" name="Stud. Mycol.">
        <title>101 Dothideomycetes genomes: a test case for predicting lifestyles and emergence of pathogens.</title>
        <authorList>
            <person name="Haridas S."/>
            <person name="Albert R."/>
            <person name="Binder M."/>
            <person name="Bloem J."/>
            <person name="Labutti K."/>
            <person name="Salamov A."/>
            <person name="Andreopoulos B."/>
            <person name="Baker S."/>
            <person name="Barry K."/>
            <person name="Bills G."/>
            <person name="Bluhm B."/>
            <person name="Cannon C."/>
            <person name="Castanera R."/>
            <person name="Culley D."/>
            <person name="Daum C."/>
            <person name="Ezra D."/>
            <person name="Gonzalez J."/>
            <person name="Henrissat B."/>
            <person name="Kuo A."/>
            <person name="Liang C."/>
            <person name="Lipzen A."/>
            <person name="Lutzoni F."/>
            <person name="Magnuson J."/>
            <person name="Mondo S."/>
            <person name="Nolan M."/>
            <person name="Ohm R."/>
            <person name="Pangilinan J."/>
            <person name="Park H.-J."/>
            <person name="Ramirez L."/>
            <person name="Alfaro M."/>
            <person name="Sun H."/>
            <person name="Tritt A."/>
            <person name="Yoshinaga Y."/>
            <person name="Zwiers L.-H."/>
            <person name="Turgeon B."/>
            <person name="Goodwin S."/>
            <person name="Spatafora J."/>
            <person name="Crous P."/>
            <person name="Grigoriev I."/>
        </authorList>
    </citation>
    <scope>NUCLEOTIDE SEQUENCE</scope>
    <source>
        <strain evidence="6">CBS 133067</strain>
    </source>
</reference>
<dbReference type="SMART" id="SM00861">
    <property type="entry name" value="Transket_pyr"/>
    <property type="match status" value="1"/>
</dbReference>
<organism evidence="6 7">
    <name type="scientific">Rhizodiscina lignyota</name>
    <dbReference type="NCBI Taxonomy" id="1504668"/>
    <lineage>
        <taxon>Eukaryota</taxon>
        <taxon>Fungi</taxon>
        <taxon>Dikarya</taxon>
        <taxon>Ascomycota</taxon>
        <taxon>Pezizomycotina</taxon>
        <taxon>Dothideomycetes</taxon>
        <taxon>Pleosporomycetidae</taxon>
        <taxon>Aulographales</taxon>
        <taxon>Rhizodiscinaceae</taxon>
        <taxon>Rhizodiscina</taxon>
    </lineage>
</organism>
<evidence type="ECO:0000313" key="7">
    <source>
        <dbReference type="Proteomes" id="UP000799772"/>
    </source>
</evidence>
<evidence type="ECO:0000256" key="1">
    <source>
        <dbReference type="ARBA" id="ARBA00001964"/>
    </source>
</evidence>
<accession>A0A9P4M0J9</accession>
<dbReference type="PANTHER" id="PTHR42980">
    <property type="entry name" value="2-OXOISOVALERATE DEHYDROGENASE SUBUNIT BETA-RELATED"/>
    <property type="match status" value="1"/>
</dbReference>
<dbReference type="GO" id="GO:0007584">
    <property type="term" value="P:response to nutrient"/>
    <property type="evidence" value="ECO:0007669"/>
    <property type="project" value="TreeGrafter"/>
</dbReference>
<dbReference type="CDD" id="cd07036">
    <property type="entry name" value="TPP_PYR_E1-PDHc-beta_like"/>
    <property type="match status" value="1"/>
</dbReference>
<dbReference type="FunFam" id="3.40.50.970:FF:000001">
    <property type="entry name" value="Pyruvate dehydrogenase E1 beta subunit"/>
    <property type="match status" value="1"/>
</dbReference>
<dbReference type="GO" id="GO:0003863">
    <property type="term" value="F:branched-chain 2-oxo acid dehydrogenase activity"/>
    <property type="evidence" value="ECO:0007669"/>
    <property type="project" value="UniProtKB-EC"/>
</dbReference>
<comment type="cofactor">
    <cofactor evidence="1">
        <name>thiamine diphosphate</name>
        <dbReference type="ChEBI" id="CHEBI:58937"/>
    </cofactor>
</comment>
<evidence type="ECO:0000256" key="2">
    <source>
        <dbReference type="ARBA" id="ARBA00012277"/>
    </source>
</evidence>
<keyword evidence="7" id="KW-1185">Reference proteome</keyword>